<sequence>MPRNVAQVHNPIKRTSWSFFWGALEDKKFKNTELTNCQGNGLAMVTVKTNAAFVILNVISLGMVMPIRIVFDCAKDAQVPPPGQ</sequence>
<protein>
    <submittedName>
        <fullName evidence="2">Uncharacterized protein</fullName>
    </submittedName>
</protein>
<name>A0A9D7SVE8_9BACT</name>
<organism evidence="2 3">
    <name type="scientific">Candidatus Opimibacter skivensis</name>
    <dbReference type="NCBI Taxonomy" id="2982028"/>
    <lineage>
        <taxon>Bacteria</taxon>
        <taxon>Pseudomonadati</taxon>
        <taxon>Bacteroidota</taxon>
        <taxon>Saprospiria</taxon>
        <taxon>Saprospirales</taxon>
        <taxon>Saprospiraceae</taxon>
        <taxon>Candidatus Opimibacter</taxon>
    </lineage>
</organism>
<reference evidence="2 3" key="1">
    <citation type="submission" date="2020-10" db="EMBL/GenBank/DDBJ databases">
        <title>Connecting structure to function with the recovery of over 1000 high-quality activated sludge metagenome-assembled genomes encoding full-length rRNA genes using long-read sequencing.</title>
        <authorList>
            <person name="Singleton C.M."/>
            <person name="Petriglieri F."/>
            <person name="Kristensen J.M."/>
            <person name="Kirkegaard R.H."/>
            <person name="Michaelsen T.Y."/>
            <person name="Andersen M.H."/>
            <person name="Karst S.M."/>
            <person name="Dueholm M.S."/>
            <person name="Nielsen P.H."/>
            <person name="Albertsen M."/>
        </authorList>
    </citation>
    <scope>NUCLEOTIDE SEQUENCE [LARGE SCALE GENOMIC DNA]</scope>
    <source>
        <strain evidence="2">Ribe_18-Q3-R11-54_MAXAC.273</strain>
    </source>
</reference>
<gene>
    <name evidence="2" type="ORF">IPP15_10720</name>
</gene>
<keyword evidence="1" id="KW-0812">Transmembrane</keyword>
<dbReference type="Proteomes" id="UP000808337">
    <property type="component" value="Unassembled WGS sequence"/>
</dbReference>
<dbReference type="EMBL" id="JADKGY010000008">
    <property type="protein sequence ID" value="MBK9982874.1"/>
    <property type="molecule type" value="Genomic_DNA"/>
</dbReference>
<keyword evidence="1" id="KW-1133">Transmembrane helix</keyword>
<keyword evidence="1" id="KW-0472">Membrane</keyword>
<feature type="transmembrane region" description="Helical" evidence="1">
    <location>
        <begin position="51"/>
        <end position="71"/>
    </location>
</feature>
<evidence type="ECO:0000313" key="2">
    <source>
        <dbReference type="EMBL" id="MBK9982874.1"/>
    </source>
</evidence>
<dbReference type="AlphaFoldDB" id="A0A9D7SVE8"/>
<proteinExistence type="predicted"/>
<comment type="caution">
    <text evidence="2">The sequence shown here is derived from an EMBL/GenBank/DDBJ whole genome shotgun (WGS) entry which is preliminary data.</text>
</comment>
<evidence type="ECO:0000256" key="1">
    <source>
        <dbReference type="SAM" id="Phobius"/>
    </source>
</evidence>
<evidence type="ECO:0000313" key="3">
    <source>
        <dbReference type="Proteomes" id="UP000808337"/>
    </source>
</evidence>
<accession>A0A9D7SVE8</accession>